<dbReference type="PANTHER" id="PTHR32125">
    <property type="entry name" value="2-C-METHYL-D-ERYTHRITOL 4-PHOSPHATE CYTIDYLYLTRANSFERASE, CHLOROPLASTIC"/>
    <property type="match status" value="1"/>
</dbReference>
<keyword evidence="2 4" id="KW-0808">Transferase</keyword>
<dbReference type="GO" id="GO:0050518">
    <property type="term" value="F:2-C-methyl-D-erythritol 4-phosphate cytidylyltransferase activity"/>
    <property type="evidence" value="ECO:0007669"/>
    <property type="project" value="UniProtKB-UniRule"/>
</dbReference>
<dbReference type="PRINTS" id="PR00081">
    <property type="entry name" value="GDHRDH"/>
</dbReference>
<feature type="region of interest" description="Disordered" evidence="5">
    <location>
        <begin position="490"/>
        <end position="562"/>
    </location>
</feature>
<evidence type="ECO:0000313" key="6">
    <source>
        <dbReference type="EMBL" id="SFG34652.1"/>
    </source>
</evidence>
<dbReference type="Gene3D" id="3.40.50.720">
    <property type="entry name" value="NAD(P)-binding Rossmann-like Domain"/>
    <property type="match status" value="1"/>
</dbReference>
<dbReference type="EMBL" id="FOOI01000005">
    <property type="protein sequence ID" value="SFG34652.1"/>
    <property type="molecule type" value="Genomic_DNA"/>
</dbReference>
<reference evidence="6 7" key="1">
    <citation type="submission" date="2016-10" db="EMBL/GenBank/DDBJ databases">
        <authorList>
            <person name="de Groot N.N."/>
        </authorList>
    </citation>
    <scope>NUCLEOTIDE SEQUENCE [LARGE SCALE GENOMIC DNA]</scope>
    <source>
        <strain evidence="6 7">CPCC 202808</strain>
    </source>
</reference>
<dbReference type="EC" id="2.7.7.60" evidence="4"/>
<dbReference type="AlphaFoldDB" id="A0A1I2R266"/>
<dbReference type="Pfam" id="PF00106">
    <property type="entry name" value="adh_short"/>
    <property type="match status" value="1"/>
</dbReference>
<dbReference type="InterPro" id="IPR002347">
    <property type="entry name" value="SDR_fam"/>
</dbReference>
<feature type="site" description="Positions MEP for the nucleophilic attack" evidence="4">
    <location>
        <position position="191"/>
    </location>
</feature>
<dbReference type="PROSITE" id="PS00061">
    <property type="entry name" value="ADH_SHORT"/>
    <property type="match status" value="1"/>
</dbReference>
<dbReference type="UniPathway" id="UPA00056">
    <property type="reaction ID" value="UER00093"/>
</dbReference>
<evidence type="ECO:0000256" key="5">
    <source>
        <dbReference type="SAM" id="MobiDB-lite"/>
    </source>
</evidence>
<comment type="function">
    <text evidence="4">Catalyzes the formation of 4-diphosphocytidyl-2-C-methyl-D-erythritol from CTP and 2-C-methyl-D-erythritol 4-phosphate (MEP).</text>
</comment>
<dbReference type="InterPro" id="IPR001228">
    <property type="entry name" value="IspD"/>
</dbReference>
<dbReference type="HAMAP" id="MF_00108">
    <property type="entry name" value="IspD"/>
    <property type="match status" value="1"/>
</dbReference>
<feature type="site" description="Positions MEP for the nucleophilic attack" evidence="4">
    <location>
        <position position="250"/>
    </location>
</feature>
<dbReference type="CDD" id="cd02516">
    <property type="entry name" value="CDP-ME_synthetase"/>
    <property type="match status" value="1"/>
</dbReference>
<dbReference type="FunFam" id="3.90.550.10:FF:000003">
    <property type="entry name" value="2-C-methyl-D-erythritol 4-phosphate cytidylyltransferase"/>
    <property type="match status" value="1"/>
</dbReference>
<feature type="site" description="Transition state stabilizer" evidence="4">
    <location>
        <position position="53"/>
    </location>
</feature>
<comment type="catalytic activity">
    <reaction evidence="4">
        <text>2-C-methyl-D-erythritol 4-phosphate + CTP + H(+) = 4-CDP-2-C-methyl-D-erythritol + diphosphate</text>
        <dbReference type="Rhea" id="RHEA:13429"/>
        <dbReference type="ChEBI" id="CHEBI:15378"/>
        <dbReference type="ChEBI" id="CHEBI:33019"/>
        <dbReference type="ChEBI" id="CHEBI:37563"/>
        <dbReference type="ChEBI" id="CHEBI:57823"/>
        <dbReference type="ChEBI" id="CHEBI:58262"/>
        <dbReference type="EC" id="2.7.7.60"/>
    </reaction>
</comment>
<dbReference type="STRING" id="504797.SAMN05421678_105210"/>
<organism evidence="6 7">
    <name type="scientific">Actinopolymorpha cephalotaxi</name>
    <dbReference type="NCBI Taxonomy" id="504797"/>
    <lineage>
        <taxon>Bacteria</taxon>
        <taxon>Bacillati</taxon>
        <taxon>Actinomycetota</taxon>
        <taxon>Actinomycetes</taxon>
        <taxon>Propionibacteriales</taxon>
        <taxon>Actinopolymorphaceae</taxon>
        <taxon>Actinopolymorpha</taxon>
    </lineage>
</organism>
<name>A0A1I2R266_9ACTN</name>
<dbReference type="NCBIfam" id="TIGR00453">
    <property type="entry name" value="ispD"/>
    <property type="match status" value="1"/>
</dbReference>
<dbReference type="InterPro" id="IPR034683">
    <property type="entry name" value="IspD/TarI"/>
</dbReference>
<dbReference type="InterPro" id="IPR020904">
    <property type="entry name" value="Sc_DH/Rdtase_CS"/>
</dbReference>
<comment type="similarity">
    <text evidence="1">Belongs to the short-chain dehydrogenases/reductases (SDR) family.</text>
</comment>
<accession>A0A1I2R266</accession>
<dbReference type="Pfam" id="PF01128">
    <property type="entry name" value="IspD"/>
    <property type="match status" value="1"/>
</dbReference>
<evidence type="ECO:0000256" key="1">
    <source>
        <dbReference type="ARBA" id="ARBA00006484"/>
    </source>
</evidence>
<feature type="region of interest" description="Disordered" evidence="5">
    <location>
        <begin position="1"/>
        <end position="36"/>
    </location>
</feature>
<dbReference type="SUPFAM" id="SSF53448">
    <property type="entry name" value="Nucleotide-diphospho-sugar transferases"/>
    <property type="match status" value="1"/>
</dbReference>
<comment type="pathway">
    <text evidence="4">Isoprenoid biosynthesis; isopentenyl diphosphate biosynthesis via DXP pathway; isopentenyl diphosphate from 1-deoxy-D-xylulose 5-phosphate: step 2/6.</text>
</comment>
<keyword evidence="3 4" id="KW-0548">Nucleotidyltransferase</keyword>
<gene>
    <name evidence="4" type="primary">ispD</name>
    <name evidence="6" type="ORF">SAMN05421678_105210</name>
</gene>
<dbReference type="CDD" id="cd05233">
    <property type="entry name" value="SDR_c"/>
    <property type="match status" value="1"/>
</dbReference>
<evidence type="ECO:0000256" key="2">
    <source>
        <dbReference type="ARBA" id="ARBA00022679"/>
    </source>
</evidence>
<keyword evidence="4" id="KW-0414">Isoprene biosynthesis</keyword>
<protein>
    <recommendedName>
        <fullName evidence="4">2-C-methyl-D-erythritol 4-phosphate cytidylyltransferase</fullName>
        <ecNumber evidence="4">2.7.7.60</ecNumber>
    </recommendedName>
    <alternativeName>
        <fullName evidence="4">4-diphosphocytidyl-2C-methyl-D-erythritol synthase</fullName>
    </alternativeName>
    <alternativeName>
        <fullName evidence="4">MEP cytidylyltransferase</fullName>
        <shortName evidence="4">MCT</shortName>
    </alternativeName>
</protein>
<feature type="compositionally biased region" description="Low complexity" evidence="5">
    <location>
        <begin position="533"/>
        <end position="542"/>
    </location>
</feature>
<dbReference type="Proteomes" id="UP000199052">
    <property type="component" value="Unassembled WGS sequence"/>
</dbReference>
<dbReference type="PANTHER" id="PTHR32125:SF4">
    <property type="entry name" value="2-C-METHYL-D-ERYTHRITOL 4-PHOSPHATE CYTIDYLYLTRANSFERASE, CHLOROPLASTIC"/>
    <property type="match status" value="1"/>
</dbReference>
<dbReference type="InterPro" id="IPR036291">
    <property type="entry name" value="NAD(P)-bd_dom_sf"/>
</dbReference>
<proteinExistence type="inferred from homology"/>
<feature type="site" description="Transition state stabilizer" evidence="4">
    <location>
        <position position="60"/>
    </location>
</feature>
<evidence type="ECO:0000313" key="7">
    <source>
        <dbReference type="Proteomes" id="UP000199052"/>
    </source>
</evidence>
<evidence type="ECO:0000256" key="3">
    <source>
        <dbReference type="ARBA" id="ARBA00022695"/>
    </source>
</evidence>
<feature type="compositionally biased region" description="Low complexity" evidence="5">
    <location>
        <begin position="23"/>
        <end position="36"/>
    </location>
</feature>
<comment type="similarity">
    <text evidence="4">Belongs to the IspD/TarI cytidylyltransferase family. IspD subfamily.</text>
</comment>
<dbReference type="Gene3D" id="3.90.550.10">
    <property type="entry name" value="Spore Coat Polysaccharide Biosynthesis Protein SpsA, Chain A"/>
    <property type="match status" value="1"/>
</dbReference>
<dbReference type="GO" id="GO:0019288">
    <property type="term" value="P:isopentenyl diphosphate biosynthetic process, methylerythritol 4-phosphate pathway"/>
    <property type="evidence" value="ECO:0007669"/>
    <property type="project" value="UniProtKB-UniRule"/>
</dbReference>
<dbReference type="InterPro" id="IPR029044">
    <property type="entry name" value="Nucleotide-diphossugar_trans"/>
</dbReference>
<dbReference type="SUPFAM" id="SSF51735">
    <property type="entry name" value="NAD(P)-binding Rossmann-fold domains"/>
    <property type="match status" value="1"/>
</dbReference>
<sequence length="562" mass="59841">MSTGTKSDDQRGCDPTVADTRPETTPAAAPTTPAAGEPLRSVGVVLAGGQGTRVGLRLPKQLLKVAGKPLLEHTLEVFETSPEIDEIVVLMAPGWTEDAEKIIQNAGFRKVTRVLEGGETRNDTTRRALEAVGPGEAKVLFHDAVRPLLDHRIIADCVKALDTFEAVDVAIPSADTIVVVDDGLITDIPSRARLRRGQTPQAFRLSTIRRAYEVAADDPNFAATDDCAVVLRYLPEVPITVVEGSERNMKVTYPIDVFLADQLFRLGSHTPPSPVSTDQAGELLAGRTLVVFGGSYGIGAEIGDAAREFGARVFSFSRSATGTHVEDPEHVAAALKQAYDESGRIDYVAVTAGVLHTVPLAEAPDDLIAQSLQVNLLGPVYVARAAHRYLAETGGHLLLFTSSSYTRGRAGYSLYSSTKAAVVNLTQALADEWAADGIQVNCVNPERTQTPMRTRAFGEEPPGTLLPARDVGLASLDVLLSEQTGNVVDVRRDPAPAPVTTPPGDHDHARDISTALEQVEEHAADDEVDAVDSVDAVDALDVNPADGGRSTRTGDGNDRHRG</sequence>
<evidence type="ECO:0000256" key="4">
    <source>
        <dbReference type="HAMAP-Rule" id="MF_00108"/>
    </source>
</evidence>
<feature type="compositionally biased region" description="Acidic residues" evidence="5">
    <location>
        <begin position="523"/>
        <end position="532"/>
    </location>
</feature>
<feature type="compositionally biased region" description="Basic and acidic residues" evidence="5">
    <location>
        <begin position="1"/>
        <end position="12"/>
    </location>
</feature>
<dbReference type="InterPro" id="IPR050088">
    <property type="entry name" value="IspD/TarI_cytidylyltransf_bact"/>
</dbReference>